<dbReference type="InterPro" id="IPR020588">
    <property type="entry name" value="RecA_ATP-bd"/>
</dbReference>
<dbReference type="NCBIfam" id="TIGR02012">
    <property type="entry name" value="tigrfam_recA"/>
    <property type="match status" value="1"/>
</dbReference>
<evidence type="ECO:0000259" key="6">
    <source>
        <dbReference type="PROSITE" id="PS50162"/>
    </source>
</evidence>
<dbReference type="InterPro" id="IPR020587">
    <property type="entry name" value="RecA_monomer-monomer_interface"/>
</dbReference>
<dbReference type="PROSITE" id="PS50163">
    <property type="entry name" value="RECA_3"/>
    <property type="match status" value="1"/>
</dbReference>
<dbReference type="InterPro" id="IPR020584">
    <property type="entry name" value="DNA_recomb/repair_RecA_CS"/>
</dbReference>
<keyword evidence="2" id="KW-0547">Nucleotide-binding</keyword>
<dbReference type="InterPro" id="IPR049428">
    <property type="entry name" value="RecA-like_N"/>
</dbReference>
<dbReference type="AlphaFoldDB" id="A0A0F9N4Y4"/>
<dbReference type="PANTHER" id="PTHR45900">
    <property type="entry name" value="RECA"/>
    <property type="match status" value="1"/>
</dbReference>
<gene>
    <name evidence="8" type="ORF">LCGC14_1073060</name>
</gene>
<dbReference type="GO" id="GO:0003697">
    <property type="term" value="F:single-stranded DNA binding"/>
    <property type="evidence" value="ECO:0007669"/>
    <property type="project" value="InterPro"/>
</dbReference>
<dbReference type="GO" id="GO:0006281">
    <property type="term" value="P:DNA repair"/>
    <property type="evidence" value="ECO:0007669"/>
    <property type="project" value="InterPro"/>
</dbReference>
<comment type="similarity">
    <text evidence="1">Belongs to the RecA family.</text>
</comment>
<evidence type="ECO:0008006" key="9">
    <source>
        <dbReference type="Google" id="ProtNLM"/>
    </source>
</evidence>
<dbReference type="PRINTS" id="PR00142">
    <property type="entry name" value="RECA"/>
</dbReference>
<dbReference type="PROSITE" id="PS00321">
    <property type="entry name" value="RECA_1"/>
    <property type="match status" value="1"/>
</dbReference>
<dbReference type="InterPro" id="IPR023400">
    <property type="entry name" value="RecA_C_sf"/>
</dbReference>
<keyword evidence="4" id="KW-0238">DNA-binding</keyword>
<keyword evidence="3" id="KW-0067">ATP-binding</keyword>
<dbReference type="PROSITE" id="PS50162">
    <property type="entry name" value="RECA_2"/>
    <property type="match status" value="1"/>
</dbReference>
<comment type="caution">
    <text evidence="8">The sequence shown here is derived from an EMBL/GenBank/DDBJ whole genome shotgun (WGS) entry which is preliminary data.</text>
</comment>
<sequence>MDADKLKALDGVYKDIGKEYGKSIVIDAKKEQHIPRYQIESPSLRYTMGGGLPKGRIIEFFGPPSGGKSSISTIIAGNIQKFHDAYVVYLDIEHAFDYDYAKILGINTSTEQFQVIEPDWGEQAMNILQKLVESQAVNLIIVDSVAALVPKIELDSEMGKQHMALQARLMSQAMRKLTAIVKKSGTTLLFINQTRMKIGVVFGSPVTTTGGEALKFYSSIRQNISRIGYIKDPPENGEVVASRIRIKCVKNKTAPPMREIEFDLYYDRGIDITGEYLDFGITYGFVDKAGTWYSIDDNRLGQGKKKAIATLNGGNFKEILAQLKKDVDSILFPPYTEKDVSSVDDIEQGNIDIVGANVDEIIVVENAKVKTGDGVVREVKKKREVKKVRQIKK</sequence>
<dbReference type="GO" id="GO:0005524">
    <property type="term" value="F:ATP binding"/>
    <property type="evidence" value="ECO:0007669"/>
    <property type="project" value="UniProtKB-KW"/>
</dbReference>
<dbReference type="EMBL" id="LAZR01004637">
    <property type="protein sequence ID" value="KKN06847.1"/>
    <property type="molecule type" value="Genomic_DNA"/>
</dbReference>
<dbReference type="SUPFAM" id="SSF54752">
    <property type="entry name" value="RecA protein, C-terminal domain"/>
    <property type="match status" value="1"/>
</dbReference>
<dbReference type="InterPro" id="IPR049261">
    <property type="entry name" value="RecA-like_C"/>
</dbReference>
<evidence type="ECO:0000313" key="8">
    <source>
        <dbReference type="EMBL" id="KKN06847.1"/>
    </source>
</evidence>
<dbReference type="Pfam" id="PF21096">
    <property type="entry name" value="RecA_C"/>
    <property type="match status" value="1"/>
</dbReference>
<protein>
    <recommendedName>
        <fullName evidence="9">RecA family profile 2 domain-containing protein</fullName>
    </recommendedName>
</protein>
<accession>A0A0F9N4Y4</accession>
<dbReference type="InterPro" id="IPR013765">
    <property type="entry name" value="DNA_recomb/repair_RecA"/>
</dbReference>
<dbReference type="GO" id="GO:0006310">
    <property type="term" value="P:DNA recombination"/>
    <property type="evidence" value="ECO:0007669"/>
    <property type="project" value="UniProtKB-KW"/>
</dbReference>
<name>A0A0F9N4Y4_9ZZZZ</name>
<dbReference type="SUPFAM" id="SSF52540">
    <property type="entry name" value="P-loop containing nucleoside triphosphate hydrolases"/>
    <property type="match status" value="1"/>
</dbReference>
<keyword evidence="5" id="KW-0233">DNA recombination</keyword>
<dbReference type="PANTHER" id="PTHR45900:SF1">
    <property type="entry name" value="MITOCHONDRIAL DNA REPAIR PROTEIN RECA HOMOLOG-RELATED"/>
    <property type="match status" value="1"/>
</dbReference>
<dbReference type="InterPro" id="IPR027417">
    <property type="entry name" value="P-loop_NTPase"/>
</dbReference>
<evidence type="ECO:0000256" key="4">
    <source>
        <dbReference type="ARBA" id="ARBA00023125"/>
    </source>
</evidence>
<evidence type="ECO:0000256" key="2">
    <source>
        <dbReference type="ARBA" id="ARBA00022741"/>
    </source>
</evidence>
<dbReference type="GO" id="GO:0140664">
    <property type="term" value="F:ATP-dependent DNA damage sensor activity"/>
    <property type="evidence" value="ECO:0007669"/>
    <property type="project" value="InterPro"/>
</dbReference>
<organism evidence="8">
    <name type="scientific">marine sediment metagenome</name>
    <dbReference type="NCBI Taxonomy" id="412755"/>
    <lineage>
        <taxon>unclassified sequences</taxon>
        <taxon>metagenomes</taxon>
        <taxon>ecological metagenomes</taxon>
    </lineage>
</organism>
<dbReference type="InterPro" id="IPR003593">
    <property type="entry name" value="AAA+_ATPase"/>
</dbReference>
<feature type="domain" description="RecA family profile 2" evidence="7">
    <location>
        <begin position="199"/>
        <end position="275"/>
    </location>
</feature>
<proteinExistence type="inferred from homology"/>
<evidence type="ECO:0000256" key="5">
    <source>
        <dbReference type="ARBA" id="ARBA00023172"/>
    </source>
</evidence>
<evidence type="ECO:0000256" key="3">
    <source>
        <dbReference type="ARBA" id="ARBA00022840"/>
    </source>
</evidence>
<evidence type="ECO:0000256" key="1">
    <source>
        <dbReference type="ARBA" id="ARBA00009391"/>
    </source>
</evidence>
<dbReference type="SMART" id="SM00382">
    <property type="entry name" value="AAA"/>
    <property type="match status" value="1"/>
</dbReference>
<dbReference type="Gene3D" id="3.40.50.300">
    <property type="entry name" value="P-loop containing nucleotide triphosphate hydrolases"/>
    <property type="match status" value="1"/>
</dbReference>
<dbReference type="Pfam" id="PF00154">
    <property type="entry name" value="RecA_N"/>
    <property type="match status" value="1"/>
</dbReference>
<reference evidence="8" key="1">
    <citation type="journal article" date="2015" name="Nature">
        <title>Complex archaea that bridge the gap between prokaryotes and eukaryotes.</title>
        <authorList>
            <person name="Spang A."/>
            <person name="Saw J.H."/>
            <person name="Jorgensen S.L."/>
            <person name="Zaremba-Niedzwiedzka K."/>
            <person name="Martijn J."/>
            <person name="Lind A.E."/>
            <person name="van Eijk R."/>
            <person name="Schleper C."/>
            <person name="Guy L."/>
            <person name="Ettema T.J."/>
        </authorList>
    </citation>
    <scope>NUCLEOTIDE SEQUENCE</scope>
</reference>
<feature type="domain" description="RecA family profile 1" evidence="6">
    <location>
        <begin position="33"/>
        <end position="194"/>
    </location>
</feature>
<evidence type="ECO:0000259" key="7">
    <source>
        <dbReference type="PROSITE" id="PS50163"/>
    </source>
</evidence>